<feature type="region of interest" description="Disordered" evidence="2">
    <location>
        <begin position="427"/>
        <end position="458"/>
    </location>
</feature>
<feature type="region of interest" description="Disordered" evidence="2">
    <location>
        <begin position="318"/>
        <end position="374"/>
    </location>
</feature>
<organism evidence="4 5">
    <name type="scientific">Cherax quadricarinatus</name>
    <name type="common">Australian red claw crayfish</name>
    <dbReference type="NCBI Taxonomy" id="27406"/>
    <lineage>
        <taxon>Eukaryota</taxon>
        <taxon>Metazoa</taxon>
        <taxon>Ecdysozoa</taxon>
        <taxon>Arthropoda</taxon>
        <taxon>Crustacea</taxon>
        <taxon>Multicrustacea</taxon>
        <taxon>Malacostraca</taxon>
        <taxon>Eumalacostraca</taxon>
        <taxon>Eucarida</taxon>
        <taxon>Decapoda</taxon>
        <taxon>Pleocyemata</taxon>
        <taxon>Astacidea</taxon>
        <taxon>Parastacoidea</taxon>
        <taxon>Parastacidae</taxon>
        <taxon>Cherax</taxon>
    </lineage>
</organism>
<dbReference type="InterPro" id="IPR040160">
    <property type="entry name" value="Mxt"/>
</dbReference>
<feature type="compositionally biased region" description="Low complexity" evidence="2">
    <location>
        <begin position="477"/>
        <end position="489"/>
    </location>
</feature>
<gene>
    <name evidence="4" type="ORF">OTU49_009215</name>
</gene>
<dbReference type="AlphaFoldDB" id="A0AAW0WLT1"/>
<dbReference type="PANTHER" id="PTHR20849:SF2">
    <property type="entry name" value="EUKARYOTIC TRANSLATION INITIATION FACTOR 4E-BINDING PROTEIN MEXTLI"/>
    <property type="match status" value="1"/>
</dbReference>
<dbReference type="PANTHER" id="PTHR20849">
    <property type="entry name" value="EUKARYOTIC TRANSLATION INITIATION FACTOR 4E-BINDING PROTEIN MEXTLI"/>
    <property type="match status" value="1"/>
</dbReference>
<dbReference type="Gene3D" id="3.30.1370.10">
    <property type="entry name" value="K Homology domain, type 1"/>
    <property type="match status" value="1"/>
</dbReference>
<feature type="non-terminal residue" evidence="4">
    <location>
        <position position="1"/>
    </location>
</feature>
<evidence type="ECO:0000313" key="5">
    <source>
        <dbReference type="Proteomes" id="UP001445076"/>
    </source>
</evidence>
<dbReference type="InterPro" id="IPR036612">
    <property type="entry name" value="KH_dom_type_1_sf"/>
</dbReference>
<dbReference type="FunFam" id="3.30.1370.10:FF:000072">
    <property type="entry name" value="Uncharacterized protein, isoform A"/>
    <property type="match status" value="1"/>
</dbReference>
<dbReference type="PROSITE" id="PS50084">
    <property type="entry name" value="KH_TYPE_1"/>
    <property type="match status" value="1"/>
</dbReference>
<proteinExistence type="predicted"/>
<evidence type="ECO:0000259" key="3">
    <source>
        <dbReference type="SMART" id="SM00322"/>
    </source>
</evidence>
<dbReference type="Gene3D" id="1.25.40.180">
    <property type="match status" value="1"/>
</dbReference>
<dbReference type="Pfam" id="PF00013">
    <property type="entry name" value="KH_1"/>
    <property type="match status" value="1"/>
</dbReference>
<protein>
    <recommendedName>
        <fullName evidence="3">K Homology domain-containing protein</fullName>
    </recommendedName>
</protein>
<dbReference type="CDD" id="cd22454">
    <property type="entry name" value="KH-I_Mextli_like"/>
    <property type="match status" value="1"/>
</dbReference>
<feature type="region of interest" description="Disordered" evidence="2">
    <location>
        <begin position="477"/>
        <end position="527"/>
    </location>
</feature>
<keyword evidence="1" id="KW-0694">RNA-binding</keyword>
<evidence type="ECO:0000256" key="2">
    <source>
        <dbReference type="SAM" id="MobiDB-lite"/>
    </source>
</evidence>
<accession>A0AAW0WLT1</accession>
<reference evidence="4 5" key="1">
    <citation type="journal article" date="2024" name="BMC Genomics">
        <title>Genome assembly of redclaw crayfish (Cherax quadricarinatus) provides insights into its immune adaptation and hypoxia tolerance.</title>
        <authorList>
            <person name="Liu Z."/>
            <person name="Zheng J."/>
            <person name="Li H."/>
            <person name="Fang K."/>
            <person name="Wang S."/>
            <person name="He J."/>
            <person name="Zhou D."/>
            <person name="Weng S."/>
            <person name="Chi M."/>
            <person name="Gu Z."/>
            <person name="He J."/>
            <person name="Li F."/>
            <person name="Wang M."/>
        </authorList>
    </citation>
    <scope>NUCLEOTIDE SEQUENCE [LARGE SCALE GENOMIC DNA]</scope>
    <source>
        <strain evidence="4">ZL_2023a</strain>
    </source>
</reference>
<dbReference type="SMART" id="SM00322">
    <property type="entry name" value="KH"/>
    <property type="match status" value="1"/>
</dbReference>
<dbReference type="GO" id="GO:0005737">
    <property type="term" value="C:cytoplasm"/>
    <property type="evidence" value="ECO:0007669"/>
    <property type="project" value="TreeGrafter"/>
</dbReference>
<dbReference type="GO" id="GO:0003743">
    <property type="term" value="F:translation initiation factor activity"/>
    <property type="evidence" value="ECO:0007669"/>
    <property type="project" value="TreeGrafter"/>
</dbReference>
<dbReference type="GO" id="GO:0034518">
    <property type="term" value="C:RNA cap binding complex"/>
    <property type="evidence" value="ECO:0007669"/>
    <property type="project" value="TreeGrafter"/>
</dbReference>
<dbReference type="GO" id="GO:1901190">
    <property type="term" value="P:regulation of formation of translation initiation ternary complex"/>
    <property type="evidence" value="ECO:0007669"/>
    <property type="project" value="TreeGrafter"/>
</dbReference>
<dbReference type="EMBL" id="JARKIK010000072">
    <property type="protein sequence ID" value="KAK8728292.1"/>
    <property type="molecule type" value="Genomic_DNA"/>
</dbReference>
<dbReference type="GO" id="GO:0045727">
    <property type="term" value="P:positive regulation of translation"/>
    <property type="evidence" value="ECO:0007669"/>
    <property type="project" value="InterPro"/>
</dbReference>
<feature type="compositionally biased region" description="Low complexity" evidence="2">
    <location>
        <begin position="328"/>
        <end position="343"/>
    </location>
</feature>
<evidence type="ECO:0000256" key="1">
    <source>
        <dbReference type="PROSITE-ProRule" id="PRU00117"/>
    </source>
</evidence>
<feature type="compositionally biased region" description="Polar residues" evidence="2">
    <location>
        <begin position="432"/>
        <end position="454"/>
    </location>
</feature>
<name>A0AAW0WLT1_CHEQU</name>
<dbReference type="InterPro" id="IPR004088">
    <property type="entry name" value="KH_dom_type_1"/>
</dbReference>
<feature type="domain" description="K Homology" evidence="3">
    <location>
        <begin position="244"/>
        <end position="315"/>
    </location>
</feature>
<dbReference type="Proteomes" id="UP001445076">
    <property type="component" value="Unassembled WGS sequence"/>
</dbReference>
<sequence>DGDSCREYCYTTTVPQGHFVLIFTNLRHNDMMMGIPMKNRKTKIEKPRPLKICTLGDQSMESVLSEMDLVAQYLNSSTCDRTVYPAIVALCENLKMFGPQLENVYKDQLDKCYISLRNGCRDDRLSLAARYRLLEVIELRAMHWQPNENLINYYKQKLVQIEAEEAALEDQQNDSLSQTIPSTIMTPTSTPQMMIPSLQQYQQTMYNQQQSPIPHPPTPTLLGPGEIIRSSGKFAKPTRIPGKNYCKDEVVIRNADSGKVMGIKGRRVHMIEELSETIISFQRVAPGARERLVQITGPAEENINQAKHLIEETIRRNASPVRGDERGSIFTTLGGSSSSISSHTSDETLQGSRRSGSKRNTLVHSQSMGDDPLGEYRYTVTHGSDVLRITGNNLHLVRTAKLVLDEFFSGERNLNNIALLLGTDASSEPVADSTTTTSQGRQPSPTVQTPTTDLDLTGESFKGGVVTVVRQPLFPSSSKEAIESAESSSQPGDQSSKNRRALFQKTSEDRANGDDAGPSTPGTTSPMLEAVVDPLPAVPARRCYTRAFLVQCASSPLSRLTPDNWSQVVKQTPIVFKKNWQYLSGVVATLNEQGEAAVNSVPSYLQASDLEDAAVLAKRELRWTLVRTMSTTEEDDNGNNAT</sequence>
<dbReference type="GO" id="GO:0003723">
    <property type="term" value="F:RNA binding"/>
    <property type="evidence" value="ECO:0007669"/>
    <property type="project" value="UniProtKB-UniRule"/>
</dbReference>
<dbReference type="InterPro" id="IPR004087">
    <property type="entry name" value="KH_dom"/>
</dbReference>
<keyword evidence="5" id="KW-1185">Reference proteome</keyword>
<comment type="caution">
    <text evidence="4">The sequence shown here is derived from an EMBL/GenBank/DDBJ whole genome shotgun (WGS) entry which is preliminary data.</text>
</comment>
<dbReference type="GO" id="GO:0008190">
    <property type="term" value="F:eukaryotic initiation factor 4E binding"/>
    <property type="evidence" value="ECO:0007669"/>
    <property type="project" value="InterPro"/>
</dbReference>
<evidence type="ECO:0000313" key="4">
    <source>
        <dbReference type="EMBL" id="KAK8728292.1"/>
    </source>
</evidence>
<feature type="compositionally biased region" description="Polar residues" evidence="2">
    <location>
        <begin position="347"/>
        <end position="368"/>
    </location>
</feature>
<dbReference type="SUPFAM" id="SSF54791">
    <property type="entry name" value="Eukaryotic type KH-domain (KH-domain type I)"/>
    <property type="match status" value="1"/>
</dbReference>